<evidence type="ECO:0000256" key="1">
    <source>
        <dbReference type="ARBA" id="ARBA00004834"/>
    </source>
</evidence>
<dbReference type="InterPro" id="IPR032291">
    <property type="entry name" value="Abn2_C"/>
</dbReference>
<dbReference type="AlphaFoldDB" id="A0A5P2G098"/>
<evidence type="ECO:0000256" key="3">
    <source>
        <dbReference type="ARBA" id="ARBA00022801"/>
    </source>
</evidence>
<feature type="active site" description="Proton donor" evidence="5">
    <location>
        <position position="253"/>
    </location>
</feature>
<dbReference type="EMBL" id="CP044016">
    <property type="protein sequence ID" value="QES88647.1"/>
    <property type="molecule type" value="Genomic_DNA"/>
</dbReference>
<evidence type="ECO:0000256" key="6">
    <source>
        <dbReference type="PIRSR" id="PIRSR606710-2"/>
    </source>
</evidence>
<evidence type="ECO:0000259" key="8">
    <source>
        <dbReference type="Pfam" id="PF16369"/>
    </source>
</evidence>
<keyword evidence="3 7" id="KW-0378">Hydrolase</keyword>
<evidence type="ECO:0000313" key="9">
    <source>
        <dbReference type="EMBL" id="QES88647.1"/>
    </source>
</evidence>
<feature type="domain" description="Extracellular endo-alpha-(1-&gt;5)-L-arabinanase C-terminal" evidence="8">
    <location>
        <begin position="372"/>
        <end position="485"/>
    </location>
</feature>
<dbReference type="CDD" id="cd08998">
    <property type="entry name" value="GH43_Arb43a-like"/>
    <property type="match status" value="1"/>
</dbReference>
<accession>A0A5P2G098</accession>
<evidence type="ECO:0000256" key="2">
    <source>
        <dbReference type="ARBA" id="ARBA00009865"/>
    </source>
</evidence>
<comment type="pathway">
    <text evidence="1">Glycan metabolism; L-arabinan degradation.</text>
</comment>
<dbReference type="InterPro" id="IPR023296">
    <property type="entry name" value="Glyco_hydro_beta-prop_sf"/>
</dbReference>
<keyword evidence="10" id="KW-1185">Reference proteome</keyword>
<dbReference type="RefSeq" id="WP_131329615.1">
    <property type="nucleotide sequence ID" value="NZ_CP044016.1"/>
</dbReference>
<evidence type="ECO:0000313" key="10">
    <source>
        <dbReference type="Proteomes" id="UP000292424"/>
    </source>
</evidence>
<gene>
    <name evidence="9" type="ORF">E0W69_008270</name>
</gene>
<dbReference type="SUPFAM" id="SSF75005">
    <property type="entry name" value="Arabinanase/levansucrase/invertase"/>
    <property type="match status" value="1"/>
</dbReference>
<reference evidence="9 10" key="1">
    <citation type="submission" date="2019-09" db="EMBL/GenBank/DDBJ databases">
        <title>Complete genome sequence of Arachidicoccus sp. B3-10 isolated from apple orchard soil.</title>
        <authorList>
            <person name="Kim H.S."/>
            <person name="Han K.-I."/>
            <person name="Suh M.K."/>
            <person name="Lee K.C."/>
            <person name="Eom M.K."/>
            <person name="Kim J.-S."/>
            <person name="Kang S.W."/>
            <person name="Sin Y."/>
            <person name="Lee J.-S."/>
        </authorList>
    </citation>
    <scope>NUCLEOTIDE SEQUENCE [LARGE SCALE GENOMIC DNA]</scope>
    <source>
        <strain evidence="9 10">B3-10</strain>
    </source>
</reference>
<protein>
    <submittedName>
        <fullName evidence="9">Family 43 glycosylhydrolase</fullName>
    </submittedName>
</protein>
<dbReference type="Gene3D" id="2.115.10.20">
    <property type="entry name" value="Glycosyl hydrolase domain, family 43"/>
    <property type="match status" value="1"/>
</dbReference>
<dbReference type="Pfam" id="PF16369">
    <property type="entry name" value="GH43_C"/>
    <property type="match status" value="1"/>
</dbReference>
<dbReference type="Proteomes" id="UP000292424">
    <property type="component" value="Chromosome"/>
</dbReference>
<dbReference type="Pfam" id="PF04616">
    <property type="entry name" value="Glyco_hydro_43"/>
    <property type="match status" value="1"/>
</dbReference>
<dbReference type="PANTHER" id="PTHR43301">
    <property type="entry name" value="ARABINAN ENDO-1,5-ALPHA-L-ARABINOSIDASE"/>
    <property type="match status" value="1"/>
</dbReference>
<name>A0A5P2G098_9BACT</name>
<dbReference type="KEGG" id="arac:E0W69_008270"/>
<sequence length="490" mass="54965">MNITKRTLAAFASILLLNVSCKKDHTFNDAGTIDNNIYFDINKIYDVYPQYASSSMFYNWTVYNVHDPSIKKFGDYYYCYSTDVAYGTSIRAGLQIRRSKDLVDWYFMGWVFDQLPAKGSAYIESQGATPNESLWAPYVMQVGNEYRLYYSLASNGDRISAIGLATATNPLGPWTEKGLVVTSKTAGAGTNAIDPTVVTATDGKMYLYYGSSWDGLFMKELNPSTGLAIDSLTIGTRIVRRGSTNGMINGNLEGPEIIYNDSTKMYYLFVAYDWLSTKYNTRVYRSSTPTGPFLDWSGNNVDLAVDHGPMIIAPYKFENQSGWAGVSHCSVFMQDGQYYIAHQGRPGEDLAYMDLHVRKLYWTSDGWPVASPERFANISDSTVGSSELIGNFEEVVLGYSVVPGFAETQTDPQYNYSFKTTLNQDGTINGDKNNTWTYNSPWLELHWGTAFVDKLHVSRDRDWENHVTSTIVLSGFNGDGTAIWMKKLSQ</sequence>
<dbReference type="Gene3D" id="2.40.128.10">
    <property type="match status" value="1"/>
</dbReference>
<dbReference type="GO" id="GO:0005975">
    <property type="term" value="P:carbohydrate metabolic process"/>
    <property type="evidence" value="ECO:0007669"/>
    <property type="project" value="InterPro"/>
</dbReference>
<dbReference type="GO" id="GO:0004553">
    <property type="term" value="F:hydrolase activity, hydrolyzing O-glycosyl compounds"/>
    <property type="evidence" value="ECO:0007669"/>
    <property type="project" value="InterPro"/>
</dbReference>
<feature type="site" description="Important for catalytic activity, responsible for pKa modulation of the active site Glu and correct orientation of both the proton donor and substrate" evidence="6">
    <location>
        <position position="194"/>
    </location>
</feature>
<evidence type="ECO:0000256" key="5">
    <source>
        <dbReference type="PIRSR" id="PIRSR606710-1"/>
    </source>
</evidence>
<proteinExistence type="inferred from homology"/>
<evidence type="ECO:0000256" key="4">
    <source>
        <dbReference type="ARBA" id="ARBA00023295"/>
    </source>
</evidence>
<keyword evidence="4 7" id="KW-0326">Glycosidase</keyword>
<evidence type="ECO:0000256" key="7">
    <source>
        <dbReference type="RuleBase" id="RU361187"/>
    </source>
</evidence>
<comment type="similarity">
    <text evidence="2 7">Belongs to the glycosyl hydrolase 43 family.</text>
</comment>
<dbReference type="InterPro" id="IPR050727">
    <property type="entry name" value="GH43_arabinanases"/>
</dbReference>
<dbReference type="OrthoDB" id="9801455at2"/>
<dbReference type="InterPro" id="IPR006710">
    <property type="entry name" value="Glyco_hydro_43"/>
</dbReference>
<organism evidence="9 10">
    <name type="scientific">Rhizosphaericola mali</name>
    <dbReference type="NCBI Taxonomy" id="2545455"/>
    <lineage>
        <taxon>Bacteria</taxon>
        <taxon>Pseudomonadati</taxon>
        <taxon>Bacteroidota</taxon>
        <taxon>Chitinophagia</taxon>
        <taxon>Chitinophagales</taxon>
        <taxon>Chitinophagaceae</taxon>
        <taxon>Rhizosphaericola</taxon>
    </lineage>
</organism>
<feature type="active site" description="Proton acceptor" evidence="5">
    <location>
        <position position="67"/>
    </location>
</feature>
<dbReference type="PANTHER" id="PTHR43301:SF3">
    <property type="entry name" value="ARABINAN ENDO-1,5-ALPHA-L-ARABINOSIDASE A-RELATED"/>
    <property type="match status" value="1"/>
</dbReference>